<name>A0A5N6GKP8_ASPFL</name>
<gene>
    <name evidence="1" type="ORF">BDV35DRAFT_399637</name>
</gene>
<reference evidence="1" key="1">
    <citation type="submission" date="2019-04" db="EMBL/GenBank/DDBJ databases">
        <title>Friends and foes A comparative genomics study of 23 Aspergillus species from section Flavi.</title>
        <authorList>
            <consortium name="DOE Joint Genome Institute"/>
            <person name="Kjaerbolling I."/>
            <person name="Vesth T."/>
            <person name="Frisvad J.C."/>
            <person name="Nybo J.L."/>
            <person name="Theobald S."/>
            <person name="Kildgaard S."/>
            <person name="Isbrandt T."/>
            <person name="Kuo A."/>
            <person name="Sato A."/>
            <person name="Lyhne E.K."/>
            <person name="Kogle M.E."/>
            <person name="Wiebenga A."/>
            <person name="Kun R.S."/>
            <person name="Lubbers R.J."/>
            <person name="Makela M.R."/>
            <person name="Barry K."/>
            <person name="Chovatia M."/>
            <person name="Clum A."/>
            <person name="Daum C."/>
            <person name="Haridas S."/>
            <person name="He G."/>
            <person name="LaButti K."/>
            <person name="Lipzen A."/>
            <person name="Mondo S."/>
            <person name="Riley R."/>
            <person name="Salamov A."/>
            <person name="Simmons B.A."/>
            <person name="Magnuson J.K."/>
            <person name="Henrissat B."/>
            <person name="Mortensen U.H."/>
            <person name="Larsen T.O."/>
            <person name="Devries R.P."/>
            <person name="Grigoriev I.V."/>
            <person name="Machida M."/>
            <person name="Baker S.E."/>
            <person name="Andersen M.R."/>
        </authorList>
    </citation>
    <scope>NUCLEOTIDE SEQUENCE [LARGE SCALE GENOMIC DNA]</scope>
    <source>
        <strain evidence="1">CBS 121.62</strain>
    </source>
</reference>
<evidence type="ECO:0000313" key="1">
    <source>
        <dbReference type="EMBL" id="KAB8242936.1"/>
    </source>
</evidence>
<accession>A0A5N6GKP8</accession>
<dbReference type="VEuPathDB" id="FungiDB:AFLA_000166"/>
<protein>
    <submittedName>
        <fullName evidence="1">Uncharacterized protein</fullName>
    </submittedName>
</protein>
<dbReference type="VEuPathDB" id="FungiDB:F9C07_1357121"/>
<dbReference type="Proteomes" id="UP000325434">
    <property type="component" value="Unassembled WGS sequence"/>
</dbReference>
<dbReference type="EMBL" id="ML734652">
    <property type="protein sequence ID" value="KAB8242936.1"/>
    <property type="molecule type" value="Genomic_DNA"/>
</dbReference>
<proteinExistence type="predicted"/>
<dbReference type="AlphaFoldDB" id="A0A5N6GKP8"/>
<sequence length="240" mass="26691">MPWLKVFIPPDSHPSWISSRSLVSANKYLITFLLNQSIIFRGYKPDLILKMKFSIPSALLVTATLSSVGNAAFPNVPETCLEIPQVLGQKPFKLMQYFHTQVCEKANCTATINQHNQYLHNKVLPQLIQDVNTKLGVSANEQALYNQTSTQIIAAVQKGCAAEGNKPLCNNPEGLFNYGVCAFKASQPILEKQVKQLSSSVQLTEEKCQKIKQLDSNEAAWSKTLPGYIDRFAALCEKDN</sequence>
<organism evidence="1">
    <name type="scientific">Aspergillus flavus</name>
    <dbReference type="NCBI Taxonomy" id="5059"/>
    <lineage>
        <taxon>Eukaryota</taxon>
        <taxon>Fungi</taxon>
        <taxon>Dikarya</taxon>
        <taxon>Ascomycota</taxon>
        <taxon>Pezizomycotina</taxon>
        <taxon>Eurotiomycetes</taxon>
        <taxon>Eurotiomycetidae</taxon>
        <taxon>Eurotiales</taxon>
        <taxon>Aspergillaceae</taxon>
        <taxon>Aspergillus</taxon>
        <taxon>Aspergillus subgen. Circumdati</taxon>
    </lineage>
</organism>